<keyword evidence="4" id="KW-0539">Nucleus</keyword>
<reference evidence="6" key="2">
    <citation type="submission" date="2023-05" db="EMBL/GenBank/DDBJ databases">
        <authorList>
            <person name="Schelkunov M.I."/>
        </authorList>
    </citation>
    <scope>NUCLEOTIDE SEQUENCE</scope>
    <source>
        <strain evidence="6">Hsosn_3</strain>
        <tissue evidence="6">Leaf</tissue>
    </source>
</reference>
<keyword evidence="2" id="KW-0238">DNA-binding</keyword>
<dbReference type="Gene3D" id="2.170.150.80">
    <property type="entry name" value="NAC domain"/>
    <property type="match status" value="1"/>
</dbReference>
<dbReference type="Pfam" id="PF02365">
    <property type="entry name" value="NAM"/>
    <property type="match status" value="1"/>
</dbReference>
<gene>
    <name evidence="6" type="ORF">POM88_021616</name>
</gene>
<evidence type="ECO:0000313" key="6">
    <source>
        <dbReference type="EMBL" id="KAK1383881.1"/>
    </source>
</evidence>
<evidence type="ECO:0000256" key="4">
    <source>
        <dbReference type="ARBA" id="ARBA00023242"/>
    </source>
</evidence>
<keyword evidence="7" id="KW-1185">Reference proteome</keyword>
<evidence type="ECO:0000256" key="3">
    <source>
        <dbReference type="ARBA" id="ARBA00023163"/>
    </source>
</evidence>
<dbReference type="InterPro" id="IPR003441">
    <property type="entry name" value="NAC-dom"/>
</dbReference>
<keyword evidence="3" id="KW-0804">Transcription</keyword>
<accession>A0AAD8MSQ8</accession>
<dbReference type="PANTHER" id="PTHR31719:SF43">
    <property type="entry name" value="NAC TRANSCRIPTION FACTOR 56"/>
    <property type="match status" value="1"/>
</dbReference>
<comment type="caution">
    <text evidence="6">The sequence shown here is derived from an EMBL/GenBank/DDBJ whole genome shotgun (WGS) entry which is preliminary data.</text>
</comment>
<sequence length="296" mass="33948">MSSNCYRFNPFEHELITVFLKPKILGQNLPCDDVKETQLYATNPWQVFPPKTHPWILSEVSAGKFEMLTYVFVNLTKKAVDSNKKKIKFNGGCEQFIRKTGCGTWDGKTKRTEIRDFDDNLVGERKMLAFKITDISGLEDFSRLGGHWRMHEYSLCGVNSDISNPDNTVLCKITLDPFKTPQLNPSKTIHPIKPTVTQRKNDDVVTTQSCCDGGFVSNEFSGSKREEEKDFCFEIDEEWFKSIYASEEGECVNFESPRYPEQLLIDDFTTLGKRKLHVESSFAIMTHLCFVETLSL</sequence>
<dbReference type="PROSITE" id="PS51005">
    <property type="entry name" value="NAC"/>
    <property type="match status" value="1"/>
</dbReference>
<dbReference type="PANTHER" id="PTHR31719">
    <property type="entry name" value="NAC TRANSCRIPTION FACTOR 56"/>
    <property type="match status" value="1"/>
</dbReference>
<keyword evidence="1" id="KW-0805">Transcription regulation</keyword>
<protein>
    <recommendedName>
        <fullName evidence="5">NAC domain-containing protein</fullName>
    </recommendedName>
</protein>
<evidence type="ECO:0000256" key="2">
    <source>
        <dbReference type="ARBA" id="ARBA00023125"/>
    </source>
</evidence>
<dbReference type="AlphaFoldDB" id="A0AAD8MSQ8"/>
<proteinExistence type="predicted"/>
<dbReference type="GO" id="GO:0003677">
    <property type="term" value="F:DNA binding"/>
    <property type="evidence" value="ECO:0007669"/>
    <property type="project" value="UniProtKB-KW"/>
</dbReference>
<dbReference type="Proteomes" id="UP001237642">
    <property type="component" value="Unassembled WGS sequence"/>
</dbReference>
<dbReference type="GO" id="GO:0006355">
    <property type="term" value="P:regulation of DNA-templated transcription"/>
    <property type="evidence" value="ECO:0007669"/>
    <property type="project" value="InterPro"/>
</dbReference>
<organism evidence="6 7">
    <name type="scientific">Heracleum sosnowskyi</name>
    <dbReference type="NCBI Taxonomy" id="360622"/>
    <lineage>
        <taxon>Eukaryota</taxon>
        <taxon>Viridiplantae</taxon>
        <taxon>Streptophyta</taxon>
        <taxon>Embryophyta</taxon>
        <taxon>Tracheophyta</taxon>
        <taxon>Spermatophyta</taxon>
        <taxon>Magnoliopsida</taxon>
        <taxon>eudicotyledons</taxon>
        <taxon>Gunneridae</taxon>
        <taxon>Pentapetalae</taxon>
        <taxon>asterids</taxon>
        <taxon>campanulids</taxon>
        <taxon>Apiales</taxon>
        <taxon>Apiaceae</taxon>
        <taxon>Apioideae</taxon>
        <taxon>apioid superclade</taxon>
        <taxon>Tordylieae</taxon>
        <taxon>Tordyliinae</taxon>
        <taxon>Heracleum</taxon>
    </lineage>
</organism>
<dbReference type="SUPFAM" id="SSF101941">
    <property type="entry name" value="NAC domain"/>
    <property type="match status" value="1"/>
</dbReference>
<evidence type="ECO:0000313" key="7">
    <source>
        <dbReference type="Proteomes" id="UP001237642"/>
    </source>
</evidence>
<dbReference type="EMBL" id="JAUIZM010000005">
    <property type="protein sequence ID" value="KAK1383881.1"/>
    <property type="molecule type" value="Genomic_DNA"/>
</dbReference>
<evidence type="ECO:0000259" key="5">
    <source>
        <dbReference type="PROSITE" id="PS51005"/>
    </source>
</evidence>
<feature type="domain" description="NAC" evidence="5">
    <location>
        <begin position="2"/>
        <end position="176"/>
    </location>
</feature>
<dbReference type="InterPro" id="IPR036093">
    <property type="entry name" value="NAC_dom_sf"/>
</dbReference>
<evidence type="ECO:0000256" key="1">
    <source>
        <dbReference type="ARBA" id="ARBA00023015"/>
    </source>
</evidence>
<name>A0AAD8MSQ8_9APIA</name>
<reference evidence="6" key="1">
    <citation type="submission" date="2023-02" db="EMBL/GenBank/DDBJ databases">
        <title>Genome of toxic invasive species Heracleum sosnowskyi carries increased number of genes despite the absence of recent whole-genome duplications.</title>
        <authorList>
            <person name="Schelkunov M."/>
            <person name="Shtratnikova V."/>
            <person name="Makarenko M."/>
            <person name="Klepikova A."/>
            <person name="Omelchenko D."/>
            <person name="Novikova G."/>
            <person name="Obukhova E."/>
            <person name="Bogdanov V."/>
            <person name="Penin A."/>
            <person name="Logacheva M."/>
        </authorList>
    </citation>
    <scope>NUCLEOTIDE SEQUENCE</scope>
    <source>
        <strain evidence="6">Hsosn_3</strain>
        <tissue evidence="6">Leaf</tissue>
    </source>
</reference>